<feature type="region of interest" description="Disordered" evidence="2">
    <location>
        <begin position="693"/>
        <end position="719"/>
    </location>
</feature>
<feature type="region of interest" description="Disordered" evidence="2">
    <location>
        <begin position="616"/>
        <end position="678"/>
    </location>
</feature>
<dbReference type="PANTHER" id="PTHR15696">
    <property type="entry name" value="SMG-7 SUPPRESSOR WITH MORPHOLOGICAL EFFECT ON GENITALIA PROTEIN 7"/>
    <property type="match status" value="1"/>
</dbReference>
<dbReference type="InterPro" id="IPR011990">
    <property type="entry name" value="TPR-like_helical_dom_sf"/>
</dbReference>
<accession>A0A017S8P2</accession>
<evidence type="ECO:0000313" key="5">
    <source>
        <dbReference type="EMBL" id="EYE93423.1"/>
    </source>
</evidence>
<keyword evidence="1" id="KW-0539">Nucleus</keyword>
<feature type="compositionally biased region" description="Polar residues" evidence="2">
    <location>
        <begin position="575"/>
        <end position="595"/>
    </location>
</feature>
<feature type="compositionally biased region" description="Pro residues" evidence="2">
    <location>
        <begin position="806"/>
        <end position="816"/>
    </location>
</feature>
<protein>
    <recommendedName>
        <fullName evidence="1">Nonsense-mediated mRNA decay factor</fullName>
    </recommendedName>
</protein>
<keyword evidence="1" id="KW-0866">Nonsense-mediated mRNA decay</keyword>
<dbReference type="GO" id="GO:0000184">
    <property type="term" value="P:nuclear-transcribed mRNA catabolic process, nonsense-mediated decay"/>
    <property type="evidence" value="ECO:0007669"/>
    <property type="project" value="UniProtKB-KW"/>
</dbReference>
<comment type="function">
    <text evidence="1">Plays a role in nonsense-mediated mRNA decay.</text>
</comment>
<dbReference type="InterPro" id="IPR045153">
    <property type="entry name" value="Est1/Ebs1-like"/>
</dbReference>
<dbReference type="Gene3D" id="1.25.40.10">
    <property type="entry name" value="Tetratricopeptide repeat domain"/>
    <property type="match status" value="1"/>
</dbReference>
<feature type="region of interest" description="Disordered" evidence="2">
    <location>
        <begin position="575"/>
        <end position="598"/>
    </location>
</feature>
<dbReference type="SUPFAM" id="SSF48452">
    <property type="entry name" value="TPR-like"/>
    <property type="match status" value="1"/>
</dbReference>
<dbReference type="RefSeq" id="XP_040637111.1">
    <property type="nucleotide sequence ID" value="XM_040779721.1"/>
</dbReference>
<dbReference type="EMBL" id="KK088431">
    <property type="protein sequence ID" value="EYE93423.1"/>
    <property type="molecule type" value="Genomic_DNA"/>
</dbReference>
<dbReference type="InterPro" id="IPR019458">
    <property type="entry name" value="Est1-like_N"/>
</dbReference>
<feature type="compositionally biased region" description="Low complexity" evidence="2">
    <location>
        <begin position="695"/>
        <end position="708"/>
    </location>
</feature>
<feature type="domain" description="DNA/RNA-binding" evidence="3">
    <location>
        <begin position="191"/>
        <end position="471"/>
    </location>
</feature>
<dbReference type="Proteomes" id="UP000019804">
    <property type="component" value="Unassembled WGS sequence"/>
</dbReference>
<feature type="domain" description="Telomerase activating protein Est1-like N-terminal" evidence="4">
    <location>
        <begin position="59"/>
        <end position="179"/>
    </location>
</feature>
<evidence type="ECO:0000259" key="3">
    <source>
        <dbReference type="Pfam" id="PF10373"/>
    </source>
</evidence>
<dbReference type="HOGENOM" id="CLU_013363_1_0_1"/>
<dbReference type="GeneID" id="63694845"/>
<dbReference type="PANTHER" id="PTHR15696:SF36">
    <property type="entry name" value="NONSENSE-MEDIATED MRNA DECAY FACTOR"/>
    <property type="match status" value="1"/>
</dbReference>
<proteinExistence type="predicted"/>
<keyword evidence="6" id="KW-1185">Reference proteome</keyword>
<feature type="compositionally biased region" description="Polar residues" evidence="2">
    <location>
        <begin position="769"/>
        <end position="792"/>
    </location>
</feature>
<reference evidence="6" key="1">
    <citation type="journal article" date="2014" name="Nat. Commun.">
        <title>Genomic adaptations of the halophilic Dead Sea filamentous fungus Eurotium rubrum.</title>
        <authorList>
            <person name="Kis-Papo T."/>
            <person name="Weig A.R."/>
            <person name="Riley R."/>
            <person name="Persoh D."/>
            <person name="Salamov A."/>
            <person name="Sun H."/>
            <person name="Lipzen A."/>
            <person name="Wasser S.P."/>
            <person name="Rambold G."/>
            <person name="Grigoriev I.V."/>
            <person name="Nevo E."/>
        </authorList>
    </citation>
    <scope>NUCLEOTIDE SEQUENCE [LARGE SCALE GENOMIC DNA]</scope>
    <source>
        <strain evidence="6">CBS 135680</strain>
    </source>
</reference>
<sequence length="886" mass="98623">MASEFQNTWQTALEAERELFKSLTEKEPTFAGISHYLSILRAACQNAILQDFESARSIDVEGRLWDAHLKINSRFRKLLSRYREENGKKKKPVEKRKLEKHYLEFIKSSQRFYRGYIQQLSSHFGGIPELEKVTQKFNHENLLAQSAVQIAEEGLQTRILQSCHATLIRLGDLSRYRETELVTKDRNWGPAIGYYDLAMVIYPASGASHNQLAVIALADGSHLRATYHLYRALSAHDPHPSARGNLEIEFRKVMSAWTKRELIRPEDAGIPGRALAPWFVYFHAQCYKGVDFPEHDELESEVLSQLAVDLKERSLEGTLQKFCLVNIAAEAFARKRSDEEPLSSARLFFQRINVKTFFTLLQILLAELERFAVEDQEKDGKPRPEKVTVVARRVLPALRNYSSWLLTVSSLLVAYKEEKDTPMSVQIAEFWKIYANTLTLLASTFEVVNLPDIDYLLEEDEETLGFAPLDQKATCRRYLDANEKRKPRMHDEGVERSHPNIEMLYRIREFVIDGLDLVVGNKIPIALVDDNDKKSFIYKEEGLPSQFFASPSGHHHTLSSTSIGRDDIQRAVQDSNNIADSRSVYGGSQSASASMSEMHRIVEDVEKLVESDTYENAPNVPEQQGFLSNSQQPTPSGNPFESDRGSSVFRKENMIPRSTSMAPPGLGPPMAHPAALASPQSFTPLPSILPSIWNTGLSPSGEPSSLGTPRPPPGLEQQPTSMYQASMNMATPGFRPSQSSPSSVAHDLIFYQQQQQLLRQNQYPNNLNGSAALSSPWTPSSPNSMPMHNRSSGLGAGWDNLTSSPAPAPFGPPAPTPSNLMSNSSARVLANASWPNDAFIASNSHFQPSSMGYPGVHGYSPGFGNSRRSGTQLGAIGETPPCGQGG</sequence>
<feature type="region of interest" description="Disordered" evidence="2">
    <location>
        <begin position="862"/>
        <end position="886"/>
    </location>
</feature>
<dbReference type="GO" id="GO:0005634">
    <property type="term" value="C:nucleus"/>
    <property type="evidence" value="ECO:0007669"/>
    <property type="project" value="UniProtKB-SubCell"/>
</dbReference>
<feature type="compositionally biased region" description="Basic and acidic residues" evidence="2">
    <location>
        <begin position="641"/>
        <end position="654"/>
    </location>
</feature>
<evidence type="ECO:0000256" key="1">
    <source>
        <dbReference type="RuleBase" id="RU369098"/>
    </source>
</evidence>
<comment type="subcellular location">
    <subcellularLocation>
        <location evidence="1">Nucleus</location>
    </subcellularLocation>
</comment>
<dbReference type="STRING" id="1388766.A0A017S8P2"/>
<organism evidence="5 6">
    <name type="scientific">Aspergillus ruber (strain CBS 135680)</name>
    <dbReference type="NCBI Taxonomy" id="1388766"/>
    <lineage>
        <taxon>Eukaryota</taxon>
        <taxon>Fungi</taxon>
        <taxon>Dikarya</taxon>
        <taxon>Ascomycota</taxon>
        <taxon>Pezizomycotina</taxon>
        <taxon>Eurotiomycetes</taxon>
        <taxon>Eurotiomycetidae</taxon>
        <taxon>Eurotiales</taxon>
        <taxon>Aspergillaceae</taxon>
        <taxon>Aspergillus</taxon>
        <taxon>Aspergillus subgen. Aspergillus</taxon>
    </lineage>
</organism>
<dbReference type="Pfam" id="PF10374">
    <property type="entry name" value="EST1"/>
    <property type="match status" value="1"/>
</dbReference>
<gene>
    <name evidence="5" type="ORF">EURHEDRAFT_387823</name>
</gene>
<evidence type="ECO:0000259" key="4">
    <source>
        <dbReference type="Pfam" id="PF10374"/>
    </source>
</evidence>
<name>A0A017S8P2_ASPRC</name>
<evidence type="ECO:0000313" key="6">
    <source>
        <dbReference type="Proteomes" id="UP000019804"/>
    </source>
</evidence>
<feature type="region of interest" description="Disordered" evidence="2">
    <location>
        <begin position="764"/>
        <end position="817"/>
    </location>
</feature>
<feature type="compositionally biased region" description="Polar residues" evidence="2">
    <location>
        <begin position="621"/>
        <end position="639"/>
    </location>
</feature>
<dbReference type="OrthoDB" id="69928at2759"/>
<dbReference type="InterPro" id="IPR018834">
    <property type="entry name" value="DNA/RNA-bd_Est1-type"/>
</dbReference>
<dbReference type="AlphaFoldDB" id="A0A017S8P2"/>
<dbReference type="Pfam" id="PF10373">
    <property type="entry name" value="EST1_DNA_bind"/>
    <property type="match status" value="1"/>
</dbReference>
<evidence type="ECO:0000256" key="2">
    <source>
        <dbReference type="SAM" id="MobiDB-lite"/>
    </source>
</evidence>